<dbReference type="InterPro" id="IPR053308">
    <property type="entry name" value="Vago-like"/>
</dbReference>
<dbReference type="Proteomes" id="UP001652661">
    <property type="component" value="Chromosome X"/>
</dbReference>
<gene>
    <name evidence="6" type="primary">LOC108084459</name>
</gene>
<dbReference type="GeneID" id="108084459"/>
<dbReference type="OrthoDB" id="7390288at2759"/>
<feature type="signal peptide" evidence="3">
    <location>
        <begin position="1"/>
        <end position="22"/>
    </location>
</feature>
<dbReference type="GO" id="GO:0005576">
    <property type="term" value="C:extracellular region"/>
    <property type="evidence" value="ECO:0007669"/>
    <property type="project" value="UniProtKB-SubCell"/>
</dbReference>
<evidence type="ECO:0000313" key="6">
    <source>
        <dbReference type="RefSeq" id="XP_017036159.1"/>
    </source>
</evidence>
<feature type="chain" id="PRO_5028265137" description="Single domain-containing protein" evidence="3">
    <location>
        <begin position="23"/>
        <end position="115"/>
    </location>
</feature>
<dbReference type="AlphaFoldDB" id="A0A6P4JND9"/>
<feature type="domain" description="Single" evidence="4">
    <location>
        <begin position="42"/>
        <end position="112"/>
    </location>
</feature>
<sequence length="115" mass="12997">MSGSLWVYVSACSLAFLLAVAANGFSTQYRGHTQHPRLPEHCLYEELQLAVPLHGFILPTGYDDYCVRVECTDDYLLMIRHCDKQSFPRPGCHFTDSNFELSYPACCPQLECASK</sequence>
<dbReference type="PANTHER" id="PTHR39957">
    <property type="entry name" value="AT09846P1-RELATED"/>
    <property type="match status" value="1"/>
</dbReference>
<comment type="subcellular location">
    <subcellularLocation>
        <location evidence="1">Secreted</location>
    </subcellularLocation>
</comment>
<evidence type="ECO:0000256" key="3">
    <source>
        <dbReference type="SAM" id="SignalP"/>
    </source>
</evidence>
<dbReference type="InterPro" id="IPR029277">
    <property type="entry name" value="SVWC_dom"/>
</dbReference>
<evidence type="ECO:0000256" key="1">
    <source>
        <dbReference type="ARBA" id="ARBA00004613"/>
    </source>
</evidence>
<dbReference type="RefSeq" id="XP_017036159.1">
    <property type="nucleotide sequence ID" value="XM_017180670.3"/>
</dbReference>
<evidence type="ECO:0000256" key="2">
    <source>
        <dbReference type="ARBA" id="ARBA00022525"/>
    </source>
</evidence>
<dbReference type="SMART" id="SM01318">
    <property type="entry name" value="SVWC"/>
    <property type="match status" value="1"/>
</dbReference>
<organism evidence="5 6">
    <name type="scientific">Drosophila kikkawai</name>
    <name type="common">Fruit fly</name>
    <dbReference type="NCBI Taxonomy" id="30033"/>
    <lineage>
        <taxon>Eukaryota</taxon>
        <taxon>Metazoa</taxon>
        <taxon>Ecdysozoa</taxon>
        <taxon>Arthropoda</taxon>
        <taxon>Hexapoda</taxon>
        <taxon>Insecta</taxon>
        <taxon>Pterygota</taxon>
        <taxon>Neoptera</taxon>
        <taxon>Endopterygota</taxon>
        <taxon>Diptera</taxon>
        <taxon>Brachycera</taxon>
        <taxon>Muscomorpha</taxon>
        <taxon>Ephydroidea</taxon>
        <taxon>Drosophilidae</taxon>
        <taxon>Drosophila</taxon>
        <taxon>Sophophora</taxon>
    </lineage>
</organism>
<reference evidence="6" key="1">
    <citation type="submission" date="2025-08" db="UniProtKB">
        <authorList>
            <consortium name="RefSeq"/>
        </authorList>
    </citation>
    <scope>IDENTIFICATION</scope>
    <source>
        <strain evidence="6">14028-0561.14</strain>
        <tissue evidence="6">Whole fly</tissue>
    </source>
</reference>
<protein>
    <recommendedName>
        <fullName evidence="4">Single domain-containing protein</fullName>
    </recommendedName>
</protein>
<keyword evidence="2" id="KW-0964">Secreted</keyword>
<dbReference type="Pfam" id="PF15430">
    <property type="entry name" value="SVWC"/>
    <property type="match status" value="1"/>
</dbReference>
<keyword evidence="5" id="KW-1185">Reference proteome</keyword>
<accession>A0A6P4JND9</accession>
<keyword evidence="3" id="KW-0732">Signal</keyword>
<proteinExistence type="predicted"/>
<evidence type="ECO:0000313" key="5">
    <source>
        <dbReference type="Proteomes" id="UP001652661"/>
    </source>
</evidence>
<evidence type="ECO:0000259" key="4">
    <source>
        <dbReference type="SMART" id="SM01318"/>
    </source>
</evidence>
<name>A0A6P4JND9_DROKI</name>
<dbReference type="PANTHER" id="PTHR39957:SF2">
    <property type="entry name" value="GEO11553P1"/>
    <property type="match status" value="1"/>
</dbReference>